<name>A0A8X8KK85_STAHO</name>
<dbReference type="RefSeq" id="WP_017175699.1">
    <property type="nucleotide sequence ID" value="NZ_CP180295.1"/>
</dbReference>
<gene>
    <name evidence="1" type="ORF">J7T32_003985</name>
</gene>
<comment type="caution">
    <text evidence="1">The sequence shown here is derived from an EMBL/GenBank/DDBJ whole genome shotgun (WGS) entry which is preliminary data.</text>
</comment>
<evidence type="ECO:0000313" key="1">
    <source>
        <dbReference type="EMBL" id="MCM5671927.1"/>
    </source>
</evidence>
<keyword evidence="2" id="KW-1185">Reference proteome</keyword>
<dbReference type="EMBL" id="JAGHKT020000003">
    <property type="protein sequence ID" value="MCM5671927.1"/>
    <property type="molecule type" value="Genomic_DNA"/>
</dbReference>
<sequence length="74" mass="8780">MKETVTYIIKRKDNDLYVTNMPSHNFPAIKYSTEFRDAKEFNGVDKSSIDMTEHKAIKHTHIEQDKYEEVELDD</sequence>
<accession>A0A8X8KK85</accession>
<proteinExistence type="predicted"/>
<reference evidence="1 2" key="1">
    <citation type="submission" date="2022-06" db="EMBL/GenBank/DDBJ databases">
        <title>Staphylococcus hominis ShoR14 genome sequence.</title>
        <authorList>
            <person name="Yeo C.C."/>
            <person name="Chew C.H."/>
            <person name="Che Hamzah A.M."/>
            <person name="Al-Trad E.I."/>
        </authorList>
    </citation>
    <scope>NUCLEOTIDE SEQUENCE [LARGE SCALE GENOMIC DNA]</scope>
    <source>
        <strain evidence="1 2">ShoR14</strain>
    </source>
</reference>
<organism evidence="1 2">
    <name type="scientific">Staphylococcus hominis</name>
    <dbReference type="NCBI Taxonomy" id="1290"/>
    <lineage>
        <taxon>Bacteria</taxon>
        <taxon>Bacillati</taxon>
        <taxon>Bacillota</taxon>
        <taxon>Bacilli</taxon>
        <taxon>Bacillales</taxon>
        <taxon>Staphylococcaceae</taxon>
        <taxon>Staphylococcus</taxon>
    </lineage>
</organism>
<dbReference type="Proteomes" id="UP000665944">
    <property type="component" value="Unassembled WGS sequence"/>
</dbReference>
<protein>
    <submittedName>
        <fullName evidence="1">DUF2483 domain-containing protein</fullName>
    </submittedName>
</protein>
<dbReference type="AlphaFoldDB" id="A0A8X8KK85"/>
<dbReference type="InterPro" id="IPR018918">
    <property type="entry name" value="DUF2483"/>
</dbReference>
<dbReference type="Pfam" id="PF10656">
    <property type="entry name" value="DUF2483"/>
    <property type="match status" value="1"/>
</dbReference>
<evidence type="ECO:0000313" key="2">
    <source>
        <dbReference type="Proteomes" id="UP000665944"/>
    </source>
</evidence>